<evidence type="ECO:0000313" key="1">
    <source>
        <dbReference type="EMBL" id="TFB89325.1"/>
    </source>
</evidence>
<dbReference type="Proteomes" id="UP000297654">
    <property type="component" value="Unassembled WGS sequence"/>
</dbReference>
<dbReference type="AlphaFoldDB" id="A0A1H8CC56"/>
<name>A0A1H8CC56_9MICO</name>
<sequence>MTTRVSALARLTAALAAALLLASPTAAFAEGENAVTWSVQPSTPQGPDDRPEFDYTVAPGATISDWVAISNFSSRPATFRVHAADATTDYTTAAFTLIGADQASVDAGAWTSVDSAAAVCADTNDAAERACAAGLGVTITLEPGSRADVPFTVTVPHDATPGDHAAGIVASFQSEAVDSTGSAVSVEQRVGTRIYLRVEGALLPKLALTGLVSGYDGSWNPFGGGTGRIGFDVANTGNMRLTATPAVHLTGPFGTDFGTVTLDPVTDVLPGGVAHVEALFADVPPLMLLFADITLAAAPASGVAAAQDAAPAVLTESTVAWAVPWSLLGTIAVLGGGTGTWFWWRRRSRQLLGFELAAFAEQIRTEERINRGASAPEHESETAR</sequence>
<organism evidence="1 2">
    <name type="scientific">Cryobacterium luteum</name>
    <dbReference type="NCBI Taxonomy" id="1424661"/>
    <lineage>
        <taxon>Bacteria</taxon>
        <taxon>Bacillati</taxon>
        <taxon>Actinomycetota</taxon>
        <taxon>Actinomycetes</taxon>
        <taxon>Micrococcales</taxon>
        <taxon>Microbacteriaceae</taxon>
        <taxon>Cryobacterium</taxon>
    </lineage>
</organism>
<dbReference type="PROSITE" id="PS51318">
    <property type="entry name" value="TAT"/>
    <property type="match status" value="1"/>
</dbReference>
<dbReference type="RefSeq" id="WP_092107426.1">
    <property type="nucleotide sequence ID" value="NZ_FOCN01000002.1"/>
</dbReference>
<dbReference type="InterPro" id="IPR006311">
    <property type="entry name" value="TAT_signal"/>
</dbReference>
<dbReference type="OrthoDB" id="4336304at2"/>
<dbReference type="EMBL" id="SOFF01000030">
    <property type="protein sequence ID" value="TFB89325.1"/>
    <property type="molecule type" value="Genomic_DNA"/>
</dbReference>
<keyword evidence="2" id="KW-1185">Reference proteome</keyword>
<dbReference type="STRING" id="1424661.SAMN05216281_102334"/>
<accession>A0A1H8CC56</accession>
<reference evidence="1 2" key="1">
    <citation type="submission" date="2019-03" db="EMBL/GenBank/DDBJ databases">
        <title>Genomics of glacier-inhabiting Cryobacterium strains.</title>
        <authorList>
            <person name="Liu Q."/>
            <person name="Xin Y.-H."/>
        </authorList>
    </citation>
    <scope>NUCLEOTIDE SEQUENCE [LARGE SCALE GENOMIC DNA]</scope>
    <source>
        <strain evidence="1 2">Hh15</strain>
    </source>
</reference>
<protein>
    <submittedName>
        <fullName evidence="1">DUF916 domain-containing protein</fullName>
    </submittedName>
</protein>
<gene>
    <name evidence="1" type="ORF">E3O10_10695</name>
</gene>
<comment type="caution">
    <text evidence="1">The sequence shown here is derived from an EMBL/GenBank/DDBJ whole genome shotgun (WGS) entry which is preliminary data.</text>
</comment>
<evidence type="ECO:0000313" key="2">
    <source>
        <dbReference type="Proteomes" id="UP000297654"/>
    </source>
</evidence>
<proteinExistence type="predicted"/>